<evidence type="ECO:0000313" key="4">
    <source>
        <dbReference type="Proteomes" id="UP000830198"/>
    </source>
</evidence>
<name>A0ABY4HZ33_CHIFI</name>
<proteinExistence type="predicted"/>
<evidence type="ECO:0000256" key="1">
    <source>
        <dbReference type="SAM" id="MobiDB-lite"/>
    </source>
</evidence>
<keyword evidence="2" id="KW-0472">Membrane</keyword>
<organism evidence="3 4">
    <name type="scientific">Chitinophaga filiformis</name>
    <name type="common">Myxococcus filiformis</name>
    <name type="synonym">Flexibacter filiformis</name>
    <dbReference type="NCBI Taxonomy" id="104663"/>
    <lineage>
        <taxon>Bacteria</taxon>
        <taxon>Pseudomonadati</taxon>
        <taxon>Bacteroidota</taxon>
        <taxon>Chitinophagia</taxon>
        <taxon>Chitinophagales</taxon>
        <taxon>Chitinophagaceae</taxon>
        <taxon>Chitinophaga</taxon>
    </lineage>
</organism>
<feature type="compositionally biased region" description="Basic and acidic residues" evidence="1">
    <location>
        <begin position="216"/>
        <end position="231"/>
    </location>
</feature>
<feature type="transmembrane region" description="Helical" evidence="2">
    <location>
        <begin position="248"/>
        <end position="268"/>
    </location>
</feature>
<dbReference type="RefSeq" id="WP_247810788.1">
    <property type="nucleotide sequence ID" value="NZ_CP095855.1"/>
</dbReference>
<reference evidence="3 4" key="1">
    <citation type="submission" date="2022-04" db="EMBL/GenBank/DDBJ databases">
        <title>The arsenic-methylating capacity of Chitinophaga filiformis YT5 during chitin decomposition.</title>
        <authorList>
            <person name="Chen G."/>
            <person name="Liang Y."/>
        </authorList>
    </citation>
    <scope>NUCLEOTIDE SEQUENCE [LARGE SCALE GENOMIC DNA]</scope>
    <source>
        <strain evidence="3 4">YT5</strain>
    </source>
</reference>
<gene>
    <name evidence="3" type="ORF">MYF79_25910</name>
</gene>
<accession>A0ABY4HZ33</accession>
<sequence length="293" mass="33713">MKYKQSAAANISEQEKTYRTAISNDPALSNFLETGFIRPNAKFAKEAIYRDPTFLAFISPYFHEVYVNAIIRAFDQKDTILMSDIAVNTILLDDAYRKQAFDDILVYLEQRKSVLTLFHATLQMQGAVDDVILTEHTGTSTICNLNYLPGEFLEFRSNYAQVIMKVINALVEQNLLTSMKIVIDLRQLRVDIQTSKEVKALYQHLHANRPESIVKQDADDARPYREPDRSHNSGNSGNSSESGGFSRIIRNIVIGIIVFIVIIIRMLFGWNDRGYRSRSYHSPSYYSYPRYRR</sequence>
<dbReference type="Proteomes" id="UP000830198">
    <property type="component" value="Chromosome"/>
</dbReference>
<protein>
    <submittedName>
        <fullName evidence="3">Uncharacterized protein</fullName>
    </submittedName>
</protein>
<feature type="region of interest" description="Disordered" evidence="1">
    <location>
        <begin position="216"/>
        <end position="243"/>
    </location>
</feature>
<evidence type="ECO:0000256" key="2">
    <source>
        <dbReference type="SAM" id="Phobius"/>
    </source>
</evidence>
<keyword evidence="2" id="KW-1133">Transmembrane helix</keyword>
<keyword evidence="4" id="KW-1185">Reference proteome</keyword>
<feature type="compositionally biased region" description="Low complexity" evidence="1">
    <location>
        <begin position="232"/>
        <end position="243"/>
    </location>
</feature>
<keyword evidence="2" id="KW-0812">Transmembrane</keyword>
<evidence type="ECO:0000313" key="3">
    <source>
        <dbReference type="EMBL" id="UPK68394.1"/>
    </source>
</evidence>
<dbReference type="EMBL" id="CP095855">
    <property type="protein sequence ID" value="UPK68394.1"/>
    <property type="molecule type" value="Genomic_DNA"/>
</dbReference>